<evidence type="ECO:0000313" key="2">
    <source>
        <dbReference type="Proteomes" id="UP000578686"/>
    </source>
</evidence>
<name>A0A7X6HX90_9ACTN</name>
<protein>
    <recommendedName>
        <fullName evidence="3">Head-to-tail adaptor</fullName>
    </recommendedName>
</protein>
<keyword evidence="2" id="KW-1185">Reference proteome</keyword>
<sequence>MTEEELRDRLMRRPGMSHLTAVQAEDLLLEAADVVRDHVGWHLWPSREETITVDARGGTTVPLPTLHLTDLTSVATARGEEWVDVEGVAWSEGGWLLRHGCWPDGPRSVRASIVHGYAGPPGAVPSVLIGLAARTATAPAGVSSEQSGGESLSYATAAASDYAGGPGLLSPAEMRVLDRYRIGAAP</sequence>
<accession>A0A7X6HX90</accession>
<evidence type="ECO:0000313" key="1">
    <source>
        <dbReference type="EMBL" id="NJQ04288.1"/>
    </source>
</evidence>
<gene>
    <name evidence="1" type="ORF">HCN56_01520</name>
</gene>
<proteinExistence type="predicted"/>
<organism evidence="1 2">
    <name type="scientific">Streptomyces lonarensis</name>
    <dbReference type="NCBI Taxonomy" id="700599"/>
    <lineage>
        <taxon>Bacteria</taxon>
        <taxon>Bacillati</taxon>
        <taxon>Actinomycetota</taxon>
        <taxon>Actinomycetes</taxon>
        <taxon>Kitasatosporales</taxon>
        <taxon>Streptomycetaceae</taxon>
        <taxon>Streptomyces</taxon>
    </lineage>
</organism>
<comment type="caution">
    <text evidence="1">The sequence shown here is derived from an EMBL/GenBank/DDBJ whole genome shotgun (WGS) entry which is preliminary data.</text>
</comment>
<dbReference type="RefSeq" id="WP_167967583.1">
    <property type="nucleotide sequence ID" value="NZ_BHZG01000019.1"/>
</dbReference>
<dbReference type="Proteomes" id="UP000578686">
    <property type="component" value="Unassembled WGS sequence"/>
</dbReference>
<dbReference type="EMBL" id="JAAVJD010000004">
    <property type="protein sequence ID" value="NJQ04288.1"/>
    <property type="molecule type" value="Genomic_DNA"/>
</dbReference>
<reference evidence="1 2" key="1">
    <citation type="submission" date="2020-03" db="EMBL/GenBank/DDBJ databases">
        <title>Draft genome of Streptomyces sp. ventii, isolated from the Axial Seamount in the Pacific Ocean, and resequencing of the two type strains Streptomyces lonarensis strain NCL 716 and Streptomyces bohaiensis strain 11A07.</title>
        <authorList>
            <person name="Loughran R.M."/>
            <person name="Pfannmuller K.M."/>
            <person name="Wasson B.J."/>
            <person name="Deadmond M.C."/>
            <person name="Paddock B.E."/>
            <person name="Koyack M.J."/>
            <person name="Gallegos D.A."/>
            <person name="Mitchell E.A."/>
            <person name="Ushijima B."/>
            <person name="Saw J.H."/>
            <person name="Mcphail K.L."/>
            <person name="Videau P."/>
        </authorList>
    </citation>
    <scope>NUCLEOTIDE SEQUENCE [LARGE SCALE GENOMIC DNA]</scope>
    <source>
        <strain evidence="1 2">NCL716</strain>
    </source>
</reference>
<evidence type="ECO:0008006" key="3">
    <source>
        <dbReference type="Google" id="ProtNLM"/>
    </source>
</evidence>
<dbReference type="AlphaFoldDB" id="A0A7X6HX90"/>